<organism evidence="8 9">
    <name type="scientific">Cyprinus carpio carpio</name>
    <dbReference type="NCBI Taxonomy" id="630221"/>
    <lineage>
        <taxon>Eukaryota</taxon>
        <taxon>Metazoa</taxon>
        <taxon>Chordata</taxon>
        <taxon>Craniata</taxon>
        <taxon>Vertebrata</taxon>
        <taxon>Euteleostomi</taxon>
        <taxon>Actinopterygii</taxon>
        <taxon>Neopterygii</taxon>
        <taxon>Teleostei</taxon>
        <taxon>Ostariophysi</taxon>
        <taxon>Cypriniformes</taxon>
        <taxon>Cyprinidae</taxon>
        <taxon>Cyprininae</taxon>
        <taxon>Cyprinus</taxon>
    </lineage>
</organism>
<dbReference type="Pfam" id="PF14429">
    <property type="entry name" value="DOCK-C2"/>
    <property type="match status" value="1"/>
</dbReference>
<dbReference type="InterPro" id="IPR046770">
    <property type="entry name" value="DOCKER_Lobe_B"/>
</dbReference>
<dbReference type="GO" id="GO:0031267">
    <property type="term" value="F:small GTPase binding"/>
    <property type="evidence" value="ECO:0007669"/>
    <property type="project" value="TreeGrafter"/>
</dbReference>
<dbReference type="Ensembl" id="ENSCCRT00000202606.1">
    <property type="protein sequence ID" value="ENSCCRP00000112079.1"/>
    <property type="gene ID" value="ENSCCRG00000044477.2"/>
</dbReference>
<dbReference type="Pfam" id="PF20422">
    <property type="entry name" value="DHR-2_Lobe_B"/>
    <property type="match status" value="1"/>
</dbReference>
<dbReference type="FunFam" id="2.60.40.150:FF:000044">
    <property type="entry name" value="dedicator of cytokinesis protein 1"/>
    <property type="match status" value="1"/>
</dbReference>
<dbReference type="InterPro" id="IPR035892">
    <property type="entry name" value="C2_domain_sf"/>
</dbReference>
<dbReference type="GO" id="GO:0007520">
    <property type="term" value="P:myoblast fusion"/>
    <property type="evidence" value="ECO:0007669"/>
    <property type="project" value="TreeGrafter"/>
</dbReference>
<evidence type="ECO:0000256" key="2">
    <source>
        <dbReference type="ARBA" id="ARBA00022490"/>
    </source>
</evidence>
<dbReference type="GeneTree" id="ENSGT00940000154903"/>
<evidence type="ECO:0000256" key="4">
    <source>
        <dbReference type="ARBA" id="ARBA00022658"/>
    </source>
</evidence>
<sequence length="1449" mass="168094">VIVSGWYKGYVIKNKERKVSKRVFIPEYLTWNEEIITSAEMPLVKEVTTTLREWGSIWKQLYVSSKKERFSQVQRLMWDLMEWRSQLLSGTLPSDEFKELKQKVTSKIDYGNKILELDVVVRDADGNILDPERASVISLFRAHEDATAKITERIKEEQSNVQLDHSGVSARIQSSPTHSLYVFVRNFVCRIGEDSELFMSLYDPIKQTNISENYLVRWGDKGLPKDIEMLNSLKVVFTDLGNKDLGREKIYLICQIVRVGRMDLKDTNHKKCTMGLRRPFGVAVMDISDIIKGKTECLWVTMKALVGDIVQIRKEYPHLVDRSTVVARKLGFPEIIMPGDIRNDIYLTLHSGDFDKYNKTTQKNVEVIMLVCDEEGKVVPNSICLGAGDRPVNEYRSVIYYQIKQPRWMETFKVAIPLEEMPRIHLRFMFRHRSSQESKDKSERNFAMAFVRLMKEDGTVLRDGIHELTVFKGDSKRMEEVSSYLSLPSERSHSDSHKAATLMRSSSSVGGLSVSSRDTLTIATLVCSTKLTQNVGLLGLLKWRTRPEMLKQNLQELKLIDGEEVVKFLQDTLDALFNIMMEHSQTDDYDILVFDALIYIIGLIADRKFQHFNTVLEAYIKQHFSATLAYKKLMSVLKTYLDVSSRGEACEPILRTLKALEYIFKFIVHCRDILLPMMLRELSGALAVVGDGLQDEKRNSVELLNNILEVLSRNDVGDTFQHIQDIVSSLLRTINRTVITMGREHALISRVVACMTAILSQMDDRHYSRYIETFSGTTDLVDFLMETFLLFKDLIGKHVYPSDWVTMIMVQNRVFLQAINTYADTMNHKFLDNNSFEVQLWNNYFHLAVAFITQESLQLQHFSPTKRSKILAKYGDMRRLIGFAIRDMWYKLGKNKICFIPGMVGPILEMTLIPEEELRRATIPIFFDMMQCEHNHSGNFRKFENEIILKLDHEVEGGGGDERYMELLQSILLECAQGRPPLLTEVQHFVTLVTGLLERLLDYRTVMSDDSRNNRMSCTVNLLVSPAHFMENYTEAAYTLLLHSKLLKWSEEQCTLQLDFQTPQSQRQLKESLYDTIISYFDKGKMWEEAITLCKELADQFEMEVFDYELLGQKLNQQAKFYESIMKILRPKPDYFAVGYYGCGFPQFLRNKVFIHRGKEYERREDFQSQLMSQFPSAVRLNITTMPGDDIKNSNMQYIQCFTVQPVLEIPPRLRNKPVPDQIINFYKSNYVQRFQYSRPVRRGKVDPDNEFASMWIERTTFITAYKLPGILRWFETTVSPLENAIETMGQTNEKILTMINQYQCDDALPINPLSMLLNGIVDPAVMGGFAKYEKAFFTEEYMHEHHEDRDKLMRLKDLIAWQIPLLGRGISLHGKRVTDDLRPFHERMEECFKQLKKKVEKEYGVRELPDTDERRSTRPRSMLRSVRQSICSLAGSECGTPTKTHPER</sequence>
<dbReference type="GO" id="GO:0007264">
    <property type="term" value="P:small GTPase-mediated signal transduction"/>
    <property type="evidence" value="ECO:0007669"/>
    <property type="project" value="InterPro"/>
</dbReference>
<protein>
    <recommendedName>
        <fullName evidence="10">Dedicator of cytokinesis 2</fullName>
    </recommendedName>
</protein>
<dbReference type="InterPro" id="IPR027007">
    <property type="entry name" value="C2_DOCK-type_domain"/>
</dbReference>
<keyword evidence="9" id="KW-1185">Reference proteome</keyword>
<dbReference type="InterPro" id="IPR046773">
    <property type="entry name" value="DOCKER_Lobe_C"/>
</dbReference>
<dbReference type="GO" id="GO:0005886">
    <property type="term" value="C:plasma membrane"/>
    <property type="evidence" value="ECO:0007669"/>
    <property type="project" value="TreeGrafter"/>
</dbReference>
<dbReference type="Pfam" id="PF06920">
    <property type="entry name" value="DHR-2_Lobe_A"/>
    <property type="match status" value="1"/>
</dbReference>
<dbReference type="Gene3D" id="2.60.40.150">
    <property type="entry name" value="C2 domain"/>
    <property type="match status" value="1"/>
</dbReference>
<feature type="domain" description="C2 DOCK-type" evidence="6">
    <location>
        <begin position="342"/>
        <end position="527"/>
    </location>
</feature>
<dbReference type="Proteomes" id="UP001108240">
    <property type="component" value="Unplaced"/>
</dbReference>
<reference evidence="8" key="2">
    <citation type="submission" date="2025-09" db="UniProtKB">
        <authorList>
            <consortium name="Ensembl"/>
        </authorList>
    </citation>
    <scope>IDENTIFICATION</scope>
</reference>
<dbReference type="PANTHER" id="PTHR45653:SF6">
    <property type="entry name" value="DEDICATOR OF CYTOKINESIS PROTEIN 2"/>
    <property type="match status" value="1"/>
</dbReference>
<dbReference type="PANTHER" id="PTHR45653">
    <property type="entry name" value="DEDICATOR OF CYTOKINESIS"/>
    <property type="match status" value="1"/>
</dbReference>
<feature type="domain" description="DOCKER" evidence="7">
    <location>
        <begin position="1007"/>
        <end position="1409"/>
    </location>
</feature>
<dbReference type="Pfam" id="PF23554">
    <property type="entry name" value="TPR_DOCK"/>
    <property type="match status" value="1"/>
</dbReference>
<dbReference type="Pfam" id="PF16172">
    <property type="entry name" value="DOCK_N"/>
    <property type="match status" value="1"/>
</dbReference>
<name>A0A9J7XWT1_CYPCA</name>
<keyword evidence="2" id="KW-0963">Cytoplasm</keyword>
<dbReference type="FunFam" id="1.20.58.740:FF:000004">
    <property type="entry name" value="Dedicator of cytokinesis protein 1"/>
    <property type="match status" value="1"/>
</dbReference>
<evidence type="ECO:0000256" key="1">
    <source>
        <dbReference type="ARBA" id="ARBA00004496"/>
    </source>
</evidence>
<evidence type="ECO:0000259" key="7">
    <source>
        <dbReference type="PROSITE" id="PS51651"/>
    </source>
</evidence>
<dbReference type="InterPro" id="IPR027357">
    <property type="entry name" value="DOCKER_dom"/>
</dbReference>
<reference evidence="8" key="1">
    <citation type="submission" date="2025-08" db="UniProtKB">
        <authorList>
            <consortium name="Ensembl"/>
        </authorList>
    </citation>
    <scope>IDENTIFICATION</scope>
</reference>
<dbReference type="GO" id="GO:0016477">
    <property type="term" value="P:cell migration"/>
    <property type="evidence" value="ECO:0007669"/>
    <property type="project" value="TreeGrafter"/>
</dbReference>
<dbReference type="Gene3D" id="1.20.58.740">
    <property type="match status" value="1"/>
</dbReference>
<dbReference type="InterPro" id="IPR056372">
    <property type="entry name" value="TPR_DOCK"/>
</dbReference>
<dbReference type="InterPro" id="IPR043161">
    <property type="entry name" value="DOCK_C_lobe_A"/>
</dbReference>
<dbReference type="InterPro" id="IPR043162">
    <property type="entry name" value="DOCK_C_lobe_C"/>
</dbReference>
<dbReference type="GO" id="GO:0005085">
    <property type="term" value="F:guanyl-nucleotide exchange factor activity"/>
    <property type="evidence" value="ECO:0007669"/>
    <property type="project" value="UniProtKB-KW"/>
</dbReference>
<evidence type="ECO:0008006" key="10">
    <source>
        <dbReference type="Google" id="ProtNLM"/>
    </source>
</evidence>
<accession>A0A9J7XWT1</accession>
<dbReference type="PROSITE" id="PS51651">
    <property type="entry name" value="DOCKER"/>
    <property type="match status" value="1"/>
</dbReference>
<dbReference type="PROSITE" id="PS51650">
    <property type="entry name" value="C2_DOCK"/>
    <property type="match status" value="1"/>
</dbReference>
<dbReference type="GO" id="GO:0005737">
    <property type="term" value="C:cytoplasm"/>
    <property type="evidence" value="ECO:0007669"/>
    <property type="project" value="UniProtKB-SubCell"/>
</dbReference>
<keyword evidence="3" id="KW-0597">Phosphoprotein</keyword>
<keyword evidence="4" id="KW-0344">Guanine-nucleotide releasing factor</keyword>
<dbReference type="SUPFAM" id="SSF48371">
    <property type="entry name" value="ARM repeat"/>
    <property type="match status" value="1"/>
</dbReference>
<evidence type="ECO:0000256" key="3">
    <source>
        <dbReference type="ARBA" id="ARBA00022553"/>
    </source>
</evidence>
<evidence type="ECO:0000313" key="9">
    <source>
        <dbReference type="Proteomes" id="UP001108240"/>
    </source>
</evidence>
<dbReference type="InterPro" id="IPR016024">
    <property type="entry name" value="ARM-type_fold"/>
</dbReference>
<comment type="subcellular location">
    <subcellularLocation>
        <location evidence="1">Cytoplasm</location>
    </subcellularLocation>
</comment>
<evidence type="ECO:0000256" key="5">
    <source>
        <dbReference type="PROSITE-ProRule" id="PRU00983"/>
    </source>
</evidence>
<dbReference type="InterPro" id="IPR026791">
    <property type="entry name" value="DOCK"/>
</dbReference>
<evidence type="ECO:0000259" key="6">
    <source>
        <dbReference type="PROSITE" id="PS51650"/>
    </source>
</evidence>
<dbReference type="Pfam" id="PF20421">
    <property type="entry name" value="DHR-2_Lobe_C"/>
    <property type="match status" value="1"/>
</dbReference>
<dbReference type="InterPro" id="IPR046769">
    <property type="entry name" value="DOCKER_Lobe_A"/>
</dbReference>
<dbReference type="InterPro" id="IPR042455">
    <property type="entry name" value="DOCK_N_sub1"/>
</dbReference>
<dbReference type="FunFam" id="1.20.1270.350:FF:000001">
    <property type="entry name" value="dedicator of cytokinesis protein 4"/>
    <property type="match status" value="1"/>
</dbReference>
<proteinExistence type="inferred from homology"/>
<dbReference type="InterPro" id="IPR032376">
    <property type="entry name" value="DOCK_N"/>
</dbReference>
<dbReference type="Gene3D" id="1.25.40.410">
    <property type="match status" value="1"/>
</dbReference>
<evidence type="ECO:0000313" key="8">
    <source>
        <dbReference type="Ensembl" id="ENSCCRP00000112079.1"/>
    </source>
</evidence>
<dbReference type="Gene3D" id="1.20.1270.350">
    <property type="entry name" value="Dedicator of cytokinesis N-terminal subdomain"/>
    <property type="match status" value="1"/>
</dbReference>
<comment type="similarity">
    <text evidence="5">Belongs to the DOCK family.</text>
</comment>